<evidence type="ECO:0000313" key="1">
    <source>
        <dbReference type="EMBL" id="MCE3051130.1"/>
    </source>
</evidence>
<dbReference type="EMBL" id="JACEIK010008195">
    <property type="protein sequence ID" value="MCE3051130.1"/>
    <property type="molecule type" value="Genomic_DNA"/>
</dbReference>
<evidence type="ECO:0000313" key="2">
    <source>
        <dbReference type="Proteomes" id="UP000823775"/>
    </source>
</evidence>
<organism evidence="1 2">
    <name type="scientific">Datura stramonium</name>
    <name type="common">Jimsonweed</name>
    <name type="synonym">Common thornapple</name>
    <dbReference type="NCBI Taxonomy" id="4076"/>
    <lineage>
        <taxon>Eukaryota</taxon>
        <taxon>Viridiplantae</taxon>
        <taxon>Streptophyta</taxon>
        <taxon>Embryophyta</taxon>
        <taxon>Tracheophyta</taxon>
        <taxon>Spermatophyta</taxon>
        <taxon>Magnoliopsida</taxon>
        <taxon>eudicotyledons</taxon>
        <taxon>Gunneridae</taxon>
        <taxon>Pentapetalae</taxon>
        <taxon>asterids</taxon>
        <taxon>lamiids</taxon>
        <taxon>Solanales</taxon>
        <taxon>Solanaceae</taxon>
        <taxon>Solanoideae</taxon>
        <taxon>Datureae</taxon>
        <taxon>Datura</taxon>
    </lineage>
</organism>
<feature type="non-terminal residue" evidence="1">
    <location>
        <position position="117"/>
    </location>
</feature>
<keyword evidence="2" id="KW-1185">Reference proteome</keyword>
<comment type="caution">
    <text evidence="1">The sequence shown here is derived from an EMBL/GenBank/DDBJ whole genome shotgun (WGS) entry which is preliminary data.</text>
</comment>
<protein>
    <submittedName>
        <fullName evidence="1">WRKY transcription factor</fullName>
    </submittedName>
</protein>
<proteinExistence type="predicted"/>
<accession>A0ABS8WNR2</accession>
<sequence length="117" mass="13305">MEETIATIVYGCKLGKEVEANLPNWANQPGVLLSKTEEIIAVFNNVRERLMSQQQQQQHVVQEWLSSSGTTSQQPLELFHAAEKMMLDCRAFSLPRLESDQIQMDIGGEISMRLQQQ</sequence>
<reference evidence="1 2" key="1">
    <citation type="journal article" date="2021" name="BMC Genomics">
        <title>Datura genome reveals duplications of psychoactive alkaloid biosynthetic genes and high mutation rate following tissue culture.</title>
        <authorList>
            <person name="Rajewski A."/>
            <person name="Carter-House D."/>
            <person name="Stajich J."/>
            <person name="Litt A."/>
        </authorList>
    </citation>
    <scope>NUCLEOTIDE SEQUENCE [LARGE SCALE GENOMIC DNA]</scope>
    <source>
        <strain evidence="1">AR-01</strain>
    </source>
</reference>
<gene>
    <name evidence="1" type="primary">WRKY55_2</name>
    <name evidence="1" type="ORF">HAX54_048954</name>
</gene>
<dbReference type="Proteomes" id="UP000823775">
    <property type="component" value="Unassembled WGS sequence"/>
</dbReference>
<name>A0ABS8WNR2_DATST</name>